<dbReference type="OrthoDB" id="8922241at2759"/>
<feature type="region of interest" description="Disordered" evidence="1">
    <location>
        <begin position="500"/>
        <end position="537"/>
    </location>
</feature>
<dbReference type="EMBL" id="JAADJZ010000015">
    <property type="protein sequence ID" value="KAF2869860.1"/>
    <property type="molecule type" value="Genomic_DNA"/>
</dbReference>
<dbReference type="Proteomes" id="UP000481861">
    <property type="component" value="Unassembled WGS sequence"/>
</dbReference>
<protein>
    <submittedName>
        <fullName evidence="2">Uncharacterized protein</fullName>
    </submittedName>
</protein>
<evidence type="ECO:0000313" key="3">
    <source>
        <dbReference type="Proteomes" id="UP000481861"/>
    </source>
</evidence>
<gene>
    <name evidence="2" type="ORF">BDV95DRAFT_596156</name>
</gene>
<evidence type="ECO:0000256" key="1">
    <source>
        <dbReference type="SAM" id="MobiDB-lite"/>
    </source>
</evidence>
<sequence>MVSWAATSPGAAKPQTPTVRTIDYRRFARVPFMEAGQPYGAVNVNIRKQLTWSGSKGTRSAPRPPFSSTAPTIPGPPDPKTDPLNSNRATSDLEASAKERKLSRSSRPRSFRKSFGRMKFHFSRTNSVDTGGGLRQPSWYAPPQELETHPVLLPELHDSSVYELEGRFEYDPPCQETSLGTMHDQRLIDLPMSHQGWNPGSSFIAPNTASDSEWPAPLLNTNAIEQPCDQLYLRTNAQLLTPSPHSAEVSPVSEQGDGNPEQYCRRRGNHYDSVSLLAAPFTPVLATAQSSSRRSVTEQDLSDWTDTNAAMFDNIASAAHPRSYSFAEMSPPLTHGTCSPYSQSFPQTQPGYNSSCFSPHQRSMDTRGMYDLGGELADATGSSGPAHDTYQFPTFIHHQDKYGEVPPPIYSPIALDEELRWNCNIIEKEDPQDQHDQHDPGPEGTRSPFLACRPCNRIFKGKYAPGNLKRHNRQTHTKLSLATRLKNICRICKQAYKRPDAKRKHEWQKHGLPDTEPETRQKHNKDITQSSGNNRAL</sequence>
<proteinExistence type="predicted"/>
<reference evidence="2 3" key="1">
    <citation type="submission" date="2020-01" db="EMBL/GenBank/DDBJ databases">
        <authorList>
            <consortium name="DOE Joint Genome Institute"/>
            <person name="Haridas S."/>
            <person name="Albert R."/>
            <person name="Binder M."/>
            <person name="Bloem J."/>
            <person name="Labutti K."/>
            <person name="Salamov A."/>
            <person name="Andreopoulos B."/>
            <person name="Baker S.E."/>
            <person name="Barry K."/>
            <person name="Bills G."/>
            <person name="Bluhm B.H."/>
            <person name="Cannon C."/>
            <person name="Castanera R."/>
            <person name="Culley D.E."/>
            <person name="Daum C."/>
            <person name="Ezra D."/>
            <person name="Gonzalez J.B."/>
            <person name="Henrissat B."/>
            <person name="Kuo A."/>
            <person name="Liang C."/>
            <person name="Lipzen A."/>
            <person name="Lutzoni F."/>
            <person name="Magnuson J."/>
            <person name="Mondo S."/>
            <person name="Nolan M."/>
            <person name="Ohm R."/>
            <person name="Pangilinan J."/>
            <person name="Park H.-J.H."/>
            <person name="Ramirez L."/>
            <person name="Alfaro M."/>
            <person name="Sun H."/>
            <person name="Tritt A."/>
            <person name="Yoshinaga Y."/>
            <person name="Zwiers L.-H.L."/>
            <person name="Turgeon B.G."/>
            <person name="Goodwin S.B."/>
            <person name="Spatafora J.W."/>
            <person name="Crous P.W."/>
            <person name="Grigoriev I.V."/>
        </authorList>
    </citation>
    <scope>NUCLEOTIDE SEQUENCE [LARGE SCALE GENOMIC DNA]</scope>
    <source>
        <strain evidence="2 3">CBS 611.86</strain>
    </source>
</reference>
<name>A0A7C8M493_9PLEO</name>
<keyword evidence="3" id="KW-1185">Reference proteome</keyword>
<feature type="region of interest" description="Disordered" evidence="1">
    <location>
        <begin position="430"/>
        <end position="449"/>
    </location>
</feature>
<dbReference type="AlphaFoldDB" id="A0A7C8M493"/>
<feature type="compositionally biased region" description="Basic and acidic residues" evidence="1">
    <location>
        <begin position="430"/>
        <end position="441"/>
    </location>
</feature>
<evidence type="ECO:0000313" key="2">
    <source>
        <dbReference type="EMBL" id="KAF2869860.1"/>
    </source>
</evidence>
<feature type="compositionally biased region" description="Basic and acidic residues" evidence="1">
    <location>
        <begin position="508"/>
        <end position="526"/>
    </location>
</feature>
<feature type="region of interest" description="Disordered" evidence="1">
    <location>
        <begin position="53"/>
        <end position="110"/>
    </location>
</feature>
<organism evidence="2 3">
    <name type="scientific">Massariosphaeria phaeospora</name>
    <dbReference type="NCBI Taxonomy" id="100035"/>
    <lineage>
        <taxon>Eukaryota</taxon>
        <taxon>Fungi</taxon>
        <taxon>Dikarya</taxon>
        <taxon>Ascomycota</taxon>
        <taxon>Pezizomycotina</taxon>
        <taxon>Dothideomycetes</taxon>
        <taxon>Pleosporomycetidae</taxon>
        <taxon>Pleosporales</taxon>
        <taxon>Pleosporales incertae sedis</taxon>
        <taxon>Massariosphaeria</taxon>
    </lineage>
</organism>
<feature type="compositionally biased region" description="Polar residues" evidence="1">
    <location>
        <begin position="527"/>
        <end position="537"/>
    </location>
</feature>
<comment type="caution">
    <text evidence="2">The sequence shown here is derived from an EMBL/GenBank/DDBJ whole genome shotgun (WGS) entry which is preliminary data.</text>
</comment>
<accession>A0A7C8M493</accession>